<sequence length="90" mass="10166">MPEFVIEKEIIGLGQQSPFQQDLTVRRSCSTLHGISPDVQWVQSYLTENKVYCVFRAPSEQALRDLIAQWDLPPVISISEVHNVIGPDAE</sequence>
<dbReference type="EMBL" id="JAMGBA010000002">
    <property type="protein sequence ID" value="MCL6698663.1"/>
    <property type="molecule type" value="Genomic_DNA"/>
</dbReference>
<dbReference type="InterPro" id="IPR025336">
    <property type="entry name" value="SCO4226-like"/>
</dbReference>
<protein>
    <submittedName>
        <fullName evidence="1">DUF4242 domain-containing protein</fullName>
    </submittedName>
</protein>
<dbReference type="Pfam" id="PF14026">
    <property type="entry name" value="SCO4226-like"/>
    <property type="match status" value="1"/>
</dbReference>
<proteinExistence type="predicted"/>
<dbReference type="RefSeq" id="WP_249904056.1">
    <property type="nucleotide sequence ID" value="NZ_JAMGBA010000002.1"/>
</dbReference>
<evidence type="ECO:0000313" key="2">
    <source>
        <dbReference type="Proteomes" id="UP001203410"/>
    </source>
</evidence>
<keyword evidence="2" id="KW-1185">Reference proteome</keyword>
<accession>A0ABT0RUZ6</accession>
<reference evidence="1 2" key="1">
    <citation type="submission" date="2022-05" db="EMBL/GenBank/DDBJ databases">
        <authorList>
            <person name="Jo J.-H."/>
            <person name="Im W.-T."/>
        </authorList>
    </citation>
    <scope>NUCLEOTIDE SEQUENCE [LARGE SCALE GENOMIC DNA]</scope>
    <source>
        <strain evidence="1 2">NSE70-1</strain>
    </source>
</reference>
<evidence type="ECO:0000313" key="1">
    <source>
        <dbReference type="EMBL" id="MCL6698663.1"/>
    </source>
</evidence>
<name>A0ABT0RUZ6_9SPHN</name>
<comment type="caution">
    <text evidence="1">The sequence shown here is derived from an EMBL/GenBank/DDBJ whole genome shotgun (WGS) entry which is preliminary data.</text>
</comment>
<organism evidence="1 2">
    <name type="scientific">Sphingomonas caseinilyticus</name>
    <dbReference type="NCBI Taxonomy" id="2908205"/>
    <lineage>
        <taxon>Bacteria</taxon>
        <taxon>Pseudomonadati</taxon>
        <taxon>Pseudomonadota</taxon>
        <taxon>Alphaproteobacteria</taxon>
        <taxon>Sphingomonadales</taxon>
        <taxon>Sphingomonadaceae</taxon>
        <taxon>Sphingomonas</taxon>
    </lineage>
</organism>
<dbReference type="Proteomes" id="UP001203410">
    <property type="component" value="Unassembled WGS sequence"/>
</dbReference>
<gene>
    <name evidence="1" type="ORF">LZ496_07670</name>
</gene>